<name>M0M766_9EURY</name>
<accession>M0M766</accession>
<dbReference type="RefSeq" id="WP_007690243.1">
    <property type="nucleotide sequence ID" value="NZ_AJRK01000367.1"/>
</dbReference>
<gene>
    <name evidence="3" type="ORF">C447_01740</name>
</gene>
<evidence type="ECO:0000256" key="1">
    <source>
        <dbReference type="SAM" id="Coils"/>
    </source>
</evidence>
<reference evidence="3 4" key="1">
    <citation type="journal article" date="2014" name="PLoS Genet.">
        <title>Phylogenetically driven sequencing of extremely halophilic archaea reveals strategies for static and dynamic osmo-response.</title>
        <authorList>
            <person name="Becker E.A."/>
            <person name="Seitzer P.M."/>
            <person name="Tritt A."/>
            <person name="Larsen D."/>
            <person name="Krusor M."/>
            <person name="Yao A.I."/>
            <person name="Wu D."/>
            <person name="Madern D."/>
            <person name="Eisen J.A."/>
            <person name="Darling A.E."/>
            <person name="Facciotti M.T."/>
        </authorList>
    </citation>
    <scope>NUCLEOTIDE SEQUENCE [LARGE SCALE GENOMIC DNA]</scope>
    <source>
        <strain evidence="3 4">100A6</strain>
    </source>
</reference>
<dbReference type="AlphaFoldDB" id="M0M766"/>
<proteinExistence type="predicted"/>
<dbReference type="OrthoDB" id="242713at2157"/>
<feature type="compositionally biased region" description="Polar residues" evidence="2">
    <location>
        <begin position="132"/>
        <end position="149"/>
    </location>
</feature>
<dbReference type="PATRIC" id="fig|1132509.6.peg.410"/>
<evidence type="ECO:0000256" key="2">
    <source>
        <dbReference type="SAM" id="MobiDB-lite"/>
    </source>
</evidence>
<protein>
    <recommendedName>
        <fullName evidence="5">Coiled coil protein</fullName>
    </recommendedName>
</protein>
<keyword evidence="4" id="KW-1185">Reference proteome</keyword>
<feature type="coiled-coil region" evidence="1">
    <location>
        <begin position="325"/>
        <end position="352"/>
    </location>
</feature>
<dbReference type="eggNOG" id="arCOG04573">
    <property type="taxonomic scope" value="Archaea"/>
</dbReference>
<evidence type="ECO:0000313" key="4">
    <source>
        <dbReference type="Proteomes" id="UP000011566"/>
    </source>
</evidence>
<evidence type="ECO:0000313" key="3">
    <source>
        <dbReference type="EMBL" id="EMA41536.1"/>
    </source>
</evidence>
<feature type="region of interest" description="Disordered" evidence="2">
    <location>
        <begin position="113"/>
        <end position="205"/>
    </location>
</feature>
<dbReference type="Gene3D" id="1.20.5.340">
    <property type="match status" value="1"/>
</dbReference>
<evidence type="ECO:0008006" key="5">
    <source>
        <dbReference type="Google" id="ProtNLM"/>
    </source>
</evidence>
<sequence length="370" mass="39091">MSNADTTPLDRAADGVSVRKSYEPDEFPVQVVSFEVDSEREDAARFRLVDPVPDAVAATDLGFNPNYGGDHWSAGDGTAVFERRIEPNETFRTVYGVRDTDIDPAAFMTEPTLTVDGIDENGSTPEDGPTAGTETGSNAGTPGRDTSQAARDVISGEGSVSGLEDDRDGVEAVDLSGDGDSGRATETTAADPAGSAGDGTGARLPEGGVGAALAAELRDGNLGESDRKLLANELGEDDAGHEVRVSHLQSRISDLEAYTDALEDFIDENGPARQLIEDMTGRLETIEADVEALDERTTENETAIERLDDHTESNADDIGALDEGVADTNAEVAEAQESVAELREDVEAIEDWREQISNVLGGVSTGRDED</sequence>
<organism evidence="3 4">
    <name type="scientific">Halococcus hamelinensis 100A6</name>
    <dbReference type="NCBI Taxonomy" id="1132509"/>
    <lineage>
        <taxon>Archaea</taxon>
        <taxon>Methanobacteriati</taxon>
        <taxon>Methanobacteriota</taxon>
        <taxon>Stenosarchaea group</taxon>
        <taxon>Halobacteria</taxon>
        <taxon>Halobacteriales</taxon>
        <taxon>Halococcaceae</taxon>
        <taxon>Halococcus</taxon>
    </lineage>
</organism>
<dbReference type="EMBL" id="AOMB01000005">
    <property type="protein sequence ID" value="EMA41536.1"/>
    <property type="molecule type" value="Genomic_DNA"/>
</dbReference>
<dbReference type="Proteomes" id="UP000011566">
    <property type="component" value="Unassembled WGS sequence"/>
</dbReference>
<keyword evidence="1" id="KW-0175">Coiled coil</keyword>
<comment type="caution">
    <text evidence="3">The sequence shown here is derived from an EMBL/GenBank/DDBJ whole genome shotgun (WGS) entry which is preliminary data.</text>
</comment>